<evidence type="ECO:0000313" key="5">
    <source>
        <dbReference type="EMBL" id="SNT18990.1"/>
    </source>
</evidence>
<dbReference type="PANTHER" id="PTHR30349">
    <property type="entry name" value="PHAGE INTEGRASE-RELATED"/>
    <property type="match status" value="1"/>
</dbReference>
<dbReference type="InterPro" id="IPR011010">
    <property type="entry name" value="DNA_brk_join_enz"/>
</dbReference>
<protein>
    <submittedName>
        <fullName evidence="5">Phage integrase family protein</fullName>
    </submittedName>
</protein>
<dbReference type="OrthoDB" id="122433at2"/>
<dbReference type="PROSITE" id="PS51898">
    <property type="entry name" value="TYR_RECOMBINASE"/>
    <property type="match status" value="1"/>
</dbReference>
<dbReference type="CDD" id="cd00397">
    <property type="entry name" value="DNA_BRE_C"/>
    <property type="match status" value="1"/>
</dbReference>
<evidence type="ECO:0000256" key="3">
    <source>
        <dbReference type="ARBA" id="ARBA00023172"/>
    </source>
</evidence>
<evidence type="ECO:0000256" key="2">
    <source>
        <dbReference type="ARBA" id="ARBA00023125"/>
    </source>
</evidence>
<comment type="similarity">
    <text evidence="1">Belongs to the 'phage' integrase family.</text>
</comment>
<dbReference type="Pfam" id="PF00589">
    <property type="entry name" value="Phage_integrase"/>
    <property type="match status" value="1"/>
</dbReference>
<dbReference type="InterPro" id="IPR002104">
    <property type="entry name" value="Integrase_catalytic"/>
</dbReference>
<evidence type="ECO:0000313" key="6">
    <source>
        <dbReference type="Proteomes" id="UP000198356"/>
    </source>
</evidence>
<dbReference type="AlphaFoldDB" id="A0A239KLW8"/>
<keyword evidence="3" id="KW-0233">DNA recombination</keyword>
<proteinExistence type="inferred from homology"/>
<dbReference type="GO" id="GO:0015074">
    <property type="term" value="P:DNA integration"/>
    <property type="evidence" value="ECO:0007669"/>
    <property type="project" value="InterPro"/>
</dbReference>
<dbReference type="EMBL" id="FZOU01000005">
    <property type="protein sequence ID" value="SNT18990.1"/>
    <property type="molecule type" value="Genomic_DNA"/>
</dbReference>
<evidence type="ECO:0000256" key="1">
    <source>
        <dbReference type="ARBA" id="ARBA00008857"/>
    </source>
</evidence>
<dbReference type="InterPro" id="IPR013762">
    <property type="entry name" value="Integrase-like_cat_sf"/>
</dbReference>
<keyword evidence="2" id="KW-0238">DNA-binding</keyword>
<organism evidence="5 6">
    <name type="scientific">Granulicella rosea</name>
    <dbReference type="NCBI Taxonomy" id="474952"/>
    <lineage>
        <taxon>Bacteria</taxon>
        <taxon>Pseudomonadati</taxon>
        <taxon>Acidobacteriota</taxon>
        <taxon>Terriglobia</taxon>
        <taxon>Terriglobales</taxon>
        <taxon>Acidobacteriaceae</taxon>
        <taxon>Granulicella</taxon>
    </lineage>
</organism>
<accession>A0A239KLW8</accession>
<dbReference type="PANTHER" id="PTHR30349:SF41">
    <property type="entry name" value="INTEGRASE_RECOMBINASE PROTEIN MJ0367-RELATED"/>
    <property type="match status" value="1"/>
</dbReference>
<dbReference type="InterPro" id="IPR050090">
    <property type="entry name" value="Tyrosine_recombinase_XerCD"/>
</dbReference>
<dbReference type="GO" id="GO:0003677">
    <property type="term" value="F:DNA binding"/>
    <property type="evidence" value="ECO:0007669"/>
    <property type="project" value="UniProtKB-KW"/>
</dbReference>
<dbReference type="Gene3D" id="1.10.443.10">
    <property type="entry name" value="Intergrase catalytic core"/>
    <property type="match status" value="1"/>
</dbReference>
<dbReference type="SUPFAM" id="SSF56349">
    <property type="entry name" value="DNA breaking-rejoining enzymes"/>
    <property type="match status" value="1"/>
</dbReference>
<name>A0A239KLW8_9BACT</name>
<dbReference type="GO" id="GO:0006310">
    <property type="term" value="P:DNA recombination"/>
    <property type="evidence" value="ECO:0007669"/>
    <property type="project" value="UniProtKB-KW"/>
</dbReference>
<dbReference type="RefSeq" id="WP_089409141.1">
    <property type="nucleotide sequence ID" value="NZ_FZOU01000005.1"/>
</dbReference>
<feature type="domain" description="Tyr recombinase" evidence="4">
    <location>
        <begin position="69"/>
        <end position="239"/>
    </location>
</feature>
<reference evidence="5 6" key="1">
    <citation type="submission" date="2017-06" db="EMBL/GenBank/DDBJ databases">
        <authorList>
            <person name="Kim H.J."/>
            <person name="Triplett B.A."/>
        </authorList>
    </citation>
    <scope>NUCLEOTIDE SEQUENCE [LARGE SCALE GENOMIC DNA]</scope>
    <source>
        <strain evidence="5 6">DSM 18704</strain>
    </source>
</reference>
<evidence type="ECO:0000259" key="4">
    <source>
        <dbReference type="PROSITE" id="PS51898"/>
    </source>
</evidence>
<keyword evidence="6" id="KW-1185">Reference proteome</keyword>
<gene>
    <name evidence="5" type="ORF">SAMN05421770_10546</name>
</gene>
<dbReference type="Proteomes" id="UP000198356">
    <property type="component" value="Unassembled WGS sequence"/>
</dbReference>
<sequence length="251" mass="28059">MLVRIAGQLPAKSIGPTQTNLLNRWIDRYPSAFTRHHKAIAAKTVLRHLVESWGSKKELIGQINKPSKPRPRNVTATPAERAAILQHARPHMRCWLLLCSDLAIRSGTAIALTPSCYDKDAGVLRFRSKYESTVALPVTAELAALLNKCDDPCRPFIAQLSGRRSTYGSLSVQFRKLRKLAGVTRQITPHDLRRTTARNVYQITKDLRIVQALLGHADLAHTAWYLQDDMTPVLSSTLELAKLNPTTEVIQ</sequence>